<reference evidence="2" key="1">
    <citation type="journal article" date="2014" name="Int. J. Syst. Evol. Microbiol.">
        <title>Complete genome sequence of Corynebacterium casei LMG S-19264T (=DSM 44701T), isolated from a smear-ripened cheese.</title>
        <authorList>
            <consortium name="US DOE Joint Genome Institute (JGI-PGF)"/>
            <person name="Walter F."/>
            <person name="Albersmeier A."/>
            <person name="Kalinowski J."/>
            <person name="Ruckert C."/>
        </authorList>
    </citation>
    <scope>NUCLEOTIDE SEQUENCE</scope>
    <source>
        <strain evidence="2">JCM 4490</strain>
    </source>
</reference>
<dbReference type="Proteomes" id="UP000620224">
    <property type="component" value="Unassembled WGS sequence"/>
</dbReference>
<feature type="signal peptide" evidence="1">
    <location>
        <begin position="1"/>
        <end position="30"/>
    </location>
</feature>
<evidence type="ECO:0008006" key="4">
    <source>
        <dbReference type="Google" id="ProtNLM"/>
    </source>
</evidence>
<dbReference type="AlphaFoldDB" id="A0A918JCU5"/>
<evidence type="ECO:0000256" key="1">
    <source>
        <dbReference type="SAM" id="SignalP"/>
    </source>
</evidence>
<name>A0A918JCU5_9ACTN</name>
<keyword evidence="3" id="KW-1185">Reference proteome</keyword>
<accession>A0A918JCU5</accession>
<dbReference type="EMBL" id="BMUE01000018">
    <property type="protein sequence ID" value="GGW74884.1"/>
    <property type="molecule type" value="Genomic_DNA"/>
</dbReference>
<keyword evidence="1" id="KW-0732">Signal</keyword>
<evidence type="ECO:0000313" key="3">
    <source>
        <dbReference type="Proteomes" id="UP000620224"/>
    </source>
</evidence>
<evidence type="ECO:0000313" key="2">
    <source>
        <dbReference type="EMBL" id="GGW74884.1"/>
    </source>
</evidence>
<reference evidence="2" key="2">
    <citation type="submission" date="2020-09" db="EMBL/GenBank/DDBJ databases">
        <authorList>
            <person name="Sun Q."/>
            <person name="Ohkuma M."/>
        </authorList>
    </citation>
    <scope>NUCLEOTIDE SEQUENCE</scope>
    <source>
        <strain evidence="2">JCM 4490</strain>
    </source>
</reference>
<sequence>MNRMRTTMTVLAAAGVVTAAQLGLAGSASAATRAPQSSSGCPVNLVYPSRFYVDSHGWVTNGGLYFGIKNKSTTKSFKKVTFTVTNVKNIRFGKAKPTGGKVTKNTTTTVSVYTATLKKKASLGVRVPSHLLNTRSYKVKFTLKGTGWNCASNQGTWGV</sequence>
<gene>
    <name evidence="2" type="ORF">GCM10010503_60560</name>
</gene>
<protein>
    <recommendedName>
        <fullName evidence="4">Lipoprotein</fullName>
    </recommendedName>
</protein>
<organism evidence="2 3">
    <name type="scientific">Streptomyces lucensis JCM 4490</name>
    <dbReference type="NCBI Taxonomy" id="1306176"/>
    <lineage>
        <taxon>Bacteria</taxon>
        <taxon>Bacillati</taxon>
        <taxon>Actinomycetota</taxon>
        <taxon>Actinomycetes</taxon>
        <taxon>Kitasatosporales</taxon>
        <taxon>Streptomycetaceae</taxon>
        <taxon>Streptomyces</taxon>
    </lineage>
</organism>
<proteinExistence type="predicted"/>
<comment type="caution">
    <text evidence="2">The sequence shown here is derived from an EMBL/GenBank/DDBJ whole genome shotgun (WGS) entry which is preliminary data.</text>
</comment>
<feature type="chain" id="PRO_5036698758" description="Lipoprotein" evidence="1">
    <location>
        <begin position="31"/>
        <end position="159"/>
    </location>
</feature>
<dbReference type="RefSeq" id="WP_190018588.1">
    <property type="nucleotide sequence ID" value="NZ_BMUE01000018.1"/>
</dbReference>